<name>A0A8S2SKD2_9BILA</name>
<reference evidence="1" key="1">
    <citation type="submission" date="2021-02" db="EMBL/GenBank/DDBJ databases">
        <authorList>
            <person name="Nowell W R."/>
        </authorList>
    </citation>
    <scope>NUCLEOTIDE SEQUENCE</scope>
</reference>
<dbReference type="Proteomes" id="UP000676336">
    <property type="component" value="Unassembled WGS sequence"/>
</dbReference>
<comment type="caution">
    <text evidence="1">The sequence shown here is derived from an EMBL/GenBank/DDBJ whole genome shotgun (WGS) entry which is preliminary data.</text>
</comment>
<feature type="non-terminal residue" evidence="1">
    <location>
        <position position="1"/>
    </location>
</feature>
<accession>A0A8S2SKD2</accession>
<organism evidence="1 2">
    <name type="scientific">Rotaria magnacalcarata</name>
    <dbReference type="NCBI Taxonomy" id="392030"/>
    <lineage>
        <taxon>Eukaryota</taxon>
        <taxon>Metazoa</taxon>
        <taxon>Spiralia</taxon>
        <taxon>Gnathifera</taxon>
        <taxon>Rotifera</taxon>
        <taxon>Eurotatoria</taxon>
        <taxon>Bdelloidea</taxon>
        <taxon>Philodinida</taxon>
        <taxon>Philodinidae</taxon>
        <taxon>Rotaria</taxon>
    </lineage>
</organism>
<gene>
    <name evidence="1" type="ORF">SMN809_LOCUS22968</name>
</gene>
<evidence type="ECO:0000313" key="1">
    <source>
        <dbReference type="EMBL" id="CAF4226960.1"/>
    </source>
</evidence>
<dbReference type="AlphaFoldDB" id="A0A8S2SKD2"/>
<evidence type="ECO:0000313" key="2">
    <source>
        <dbReference type="Proteomes" id="UP000676336"/>
    </source>
</evidence>
<protein>
    <submittedName>
        <fullName evidence="1">Uncharacterized protein</fullName>
    </submittedName>
</protein>
<proteinExistence type="predicted"/>
<sequence>NYYSHSHSDLTFNIEDIYNAQTPTSYGNNHRPSSVMLEKAEMEKFQQITACYEKYENSLDDS</sequence>
<dbReference type="EMBL" id="CAJOBI010022807">
    <property type="protein sequence ID" value="CAF4226960.1"/>
    <property type="molecule type" value="Genomic_DNA"/>
</dbReference>